<name>A0ABY5Y6E3_9FLAO</name>
<keyword evidence="1" id="KW-1133">Transmembrane helix</keyword>
<keyword evidence="1" id="KW-0472">Membrane</keyword>
<dbReference type="InterPro" id="IPR029052">
    <property type="entry name" value="Metallo-depent_PP-like"/>
</dbReference>
<organism evidence="3 4">
    <name type="scientific">Maribacter litopenaei</name>
    <dbReference type="NCBI Taxonomy" id="2976127"/>
    <lineage>
        <taxon>Bacteria</taxon>
        <taxon>Pseudomonadati</taxon>
        <taxon>Bacteroidota</taxon>
        <taxon>Flavobacteriia</taxon>
        <taxon>Flavobacteriales</taxon>
        <taxon>Flavobacteriaceae</taxon>
        <taxon>Maribacter</taxon>
    </lineage>
</organism>
<evidence type="ECO:0000256" key="1">
    <source>
        <dbReference type="SAM" id="Phobius"/>
    </source>
</evidence>
<dbReference type="Proteomes" id="UP001059209">
    <property type="component" value="Chromosome"/>
</dbReference>
<protein>
    <submittedName>
        <fullName evidence="3">Metallophosphoesterase</fullName>
    </submittedName>
</protein>
<dbReference type="SUPFAM" id="SSF56300">
    <property type="entry name" value="Metallo-dependent phosphatases"/>
    <property type="match status" value="1"/>
</dbReference>
<dbReference type="InterPro" id="IPR004843">
    <property type="entry name" value="Calcineurin-like_PHP"/>
</dbReference>
<dbReference type="Pfam" id="PF00149">
    <property type="entry name" value="Metallophos"/>
    <property type="match status" value="1"/>
</dbReference>
<keyword evidence="4" id="KW-1185">Reference proteome</keyword>
<gene>
    <name evidence="3" type="ORF">NYZ99_16075</name>
</gene>
<keyword evidence="1" id="KW-0812">Transmembrane</keyword>
<sequence>MTKPHNLSTKFIHLFIGLLGMFFLILLDSCATFKEHQEIPLASKNPSQEISYTFFLAGGYGNAVDNSNKKLLERFISEINKSGKNSTVIFTGDNISTKTDSWTKDSTFVTEQMDLVKEFKGNTIFLPGNNEWKSYDLDKMEKVEDYLKDIDKDGIEVFPENGCPLEYKVINEDLDLILIDSKWFISN</sequence>
<reference evidence="3" key="1">
    <citation type="submission" date="2022-09" db="EMBL/GenBank/DDBJ databases">
        <title>Maribacter litopenaei sp. nov., isolated from the intestinal tract of the Pacific White Shrimp, Litopenaeus vannamei.</title>
        <authorList>
            <person name="Kim S.Y."/>
            <person name="Hwang C.Y."/>
        </authorList>
    </citation>
    <scope>NUCLEOTIDE SEQUENCE</scope>
    <source>
        <strain evidence="3">HL-LV01</strain>
    </source>
</reference>
<dbReference type="RefSeq" id="WP_260572282.1">
    <property type="nucleotide sequence ID" value="NZ_CP104205.1"/>
</dbReference>
<dbReference type="Gene3D" id="3.60.21.10">
    <property type="match status" value="1"/>
</dbReference>
<feature type="transmembrane region" description="Helical" evidence="1">
    <location>
        <begin position="12"/>
        <end position="33"/>
    </location>
</feature>
<dbReference type="EMBL" id="CP104205">
    <property type="protein sequence ID" value="UWX54423.1"/>
    <property type="molecule type" value="Genomic_DNA"/>
</dbReference>
<feature type="domain" description="Calcineurin-like phosphoesterase" evidence="2">
    <location>
        <begin position="71"/>
        <end position="150"/>
    </location>
</feature>
<evidence type="ECO:0000313" key="4">
    <source>
        <dbReference type="Proteomes" id="UP001059209"/>
    </source>
</evidence>
<evidence type="ECO:0000259" key="2">
    <source>
        <dbReference type="Pfam" id="PF00149"/>
    </source>
</evidence>
<proteinExistence type="predicted"/>
<accession>A0ABY5Y6E3</accession>
<evidence type="ECO:0000313" key="3">
    <source>
        <dbReference type="EMBL" id="UWX54423.1"/>
    </source>
</evidence>